<dbReference type="AlphaFoldDB" id="A0A077ZPD4"/>
<dbReference type="Gene3D" id="2.40.160.120">
    <property type="match status" value="1"/>
</dbReference>
<feature type="compositionally biased region" description="Basic and acidic residues" evidence="1">
    <location>
        <begin position="405"/>
        <end position="418"/>
    </location>
</feature>
<feature type="compositionally biased region" description="Polar residues" evidence="1">
    <location>
        <begin position="279"/>
        <end position="288"/>
    </location>
</feature>
<evidence type="ECO:0000313" key="3">
    <source>
        <dbReference type="Proteomes" id="UP000039865"/>
    </source>
</evidence>
<dbReference type="InParanoid" id="A0A077ZPD4"/>
<dbReference type="InterPro" id="IPR037239">
    <property type="entry name" value="OSBP_sf"/>
</dbReference>
<feature type="compositionally biased region" description="Polar residues" evidence="1">
    <location>
        <begin position="295"/>
        <end position="307"/>
    </location>
</feature>
<evidence type="ECO:0000256" key="1">
    <source>
        <dbReference type="SAM" id="MobiDB-lite"/>
    </source>
</evidence>
<dbReference type="InterPro" id="IPR000648">
    <property type="entry name" value="Oxysterol-bd"/>
</dbReference>
<feature type="region of interest" description="Disordered" evidence="1">
    <location>
        <begin position="405"/>
        <end position="424"/>
    </location>
</feature>
<protein>
    <submittedName>
        <fullName evidence="2">Uncharacterized protein</fullName>
    </submittedName>
</protein>
<name>A0A077ZPD4_STYLE</name>
<feature type="region of interest" description="Disordered" evidence="1">
    <location>
        <begin position="279"/>
        <end position="309"/>
    </location>
</feature>
<dbReference type="OMA" id="CFEEFEY"/>
<dbReference type="PANTHER" id="PTHR10972">
    <property type="entry name" value="OXYSTEROL-BINDING PROTEIN-RELATED"/>
    <property type="match status" value="1"/>
</dbReference>
<organism evidence="2 3">
    <name type="scientific">Stylonychia lemnae</name>
    <name type="common">Ciliate</name>
    <dbReference type="NCBI Taxonomy" id="5949"/>
    <lineage>
        <taxon>Eukaryota</taxon>
        <taxon>Sar</taxon>
        <taxon>Alveolata</taxon>
        <taxon>Ciliophora</taxon>
        <taxon>Intramacronucleata</taxon>
        <taxon>Spirotrichea</taxon>
        <taxon>Stichotrichia</taxon>
        <taxon>Sporadotrichida</taxon>
        <taxon>Oxytrichidae</taxon>
        <taxon>Stylonychinae</taxon>
        <taxon>Stylonychia</taxon>
    </lineage>
</organism>
<dbReference type="Proteomes" id="UP000039865">
    <property type="component" value="Unassembled WGS sequence"/>
</dbReference>
<dbReference type="PANTHER" id="PTHR10972:SF148">
    <property type="entry name" value="OXYSTEROL-BINDING PROTEIN 9"/>
    <property type="match status" value="1"/>
</dbReference>
<sequence>MNEDNHTENLRQVFASCTKMLNQRNKLTQGALQDAQNVFNKPWNLRDFVVLSLEKIGDGYEASADSLRSSITRKQDDGEPQTVAEGLALGTKSMLSNIFSAVAGVVAEPLLGAQEGGLTGGAVGLGRGILGLVWSPVKGTIDLVTQTSKGLSNTPKTMYVGFNRMIKRVSKDELSSRNPNEPITKTFNPEDHVLLGEENGQLIYINKKRLREQINSSQVLSDLMYESEKFMNEDEQIKMRSVIMRQRDLLKRKEQKLQKEASKKDQIKTITEELLNKLNESNQQQQRPPQEDETSSVANEGSETSSVAEEREIHAKLQKILQIIQDKDTSQQKRDDIQISQDVLAEQSILMEQRFIQEIFDEAQGDDVQLYLIQASQLQGIVNQDEKWEFDNFYNELRRANRQGSYEEEKKFGKHPEDAAPNGGIHLKDTELIHRLRSSGKEMLKTIGKKIMSGSFNLTTVSFPIKCMCAKSTLESIGELAGINPIYINAAALSQDPIERMILAITSSIAYFYPTHMFEKPLNPILGETFQAEGQDGTKIYVEQTEHRPPVTNFLYEGPNSLYRMYGYSSFVAKAWINSISLKVDGRKTLEFADGSKIEWNVPGDQFNSIFMGTIVHQVTNKIEYHYKAHNIYAFIDIGSVKKKPQDQFVGEIHWNGKKLIDISGNYMGYIDIGGVRYMDLREMDKFYFPVRFKFDNQHFQIQSVDPAIQLESDSLKRPDSVNLKRGDVKEAQKRKDQLEVEQRHDRKLRETCEARRKKKGGKKFGNLY</sequence>
<evidence type="ECO:0000313" key="2">
    <source>
        <dbReference type="EMBL" id="CDW71299.1"/>
    </source>
</evidence>
<accession>A0A077ZPD4</accession>
<reference evidence="2 3" key="1">
    <citation type="submission" date="2014-06" db="EMBL/GenBank/DDBJ databases">
        <authorList>
            <person name="Swart Estienne"/>
        </authorList>
    </citation>
    <scope>NUCLEOTIDE SEQUENCE [LARGE SCALE GENOMIC DNA]</scope>
    <source>
        <strain evidence="2 3">130c</strain>
    </source>
</reference>
<gene>
    <name evidence="2" type="primary">Contig19685.g20875</name>
    <name evidence="2" type="ORF">STYLEM_242</name>
</gene>
<keyword evidence="3" id="KW-1185">Reference proteome</keyword>
<dbReference type="SUPFAM" id="SSF144000">
    <property type="entry name" value="Oxysterol-binding protein-like"/>
    <property type="match status" value="1"/>
</dbReference>
<dbReference type="GO" id="GO:0005829">
    <property type="term" value="C:cytosol"/>
    <property type="evidence" value="ECO:0007669"/>
    <property type="project" value="TreeGrafter"/>
</dbReference>
<dbReference type="EMBL" id="CCKQ01000239">
    <property type="protein sequence ID" value="CDW71299.1"/>
    <property type="molecule type" value="Genomic_DNA"/>
</dbReference>
<proteinExistence type="predicted"/>
<dbReference type="GO" id="GO:0016020">
    <property type="term" value="C:membrane"/>
    <property type="evidence" value="ECO:0007669"/>
    <property type="project" value="TreeGrafter"/>
</dbReference>
<dbReference type="GO" id="GO:0032934">
    <property type="term" value="F:sterol binding"/>
    <property type="evidence" value="ECO:0007669"/>
    <property type="project" value="TreeGrafter"/>
</dbReference>
<dbReference type="Pfam" id="PF01237">
    <property type="entry name" value="Oxysterol_BP"/>
    <property type="match status" value="1"/>
</dbReference>
<feature type="region of interest" description="Disordered" evidence="1">
    <location>
        <begin position="729"/>
        <end position="769"/>
    </location>
</feature>
<feature type="compositionally biased region" description="Basic and acidic residues" evidence="1">
    <location>
        <begin position="729"/>
        <end position="755"/>
    </location>
</feature>
<dbReference type="OrthoDB" id="14833at2759"/>